<keyword evidence="2" id="KW-0472">Membrane</keyword>
<dbReference type="Proteomes" id="UP000006591">
    <property type="component" value="Chromosome 7"/>
</dbReference>
<dbReference type="InterPro" id="IPR017627">
    <property type="entry name" value="UGHY"/>
</dbReference>
<dbReference type="InterPro" id="IPR011051">
    <property type="entry name" value="RmlC_Cupin_sf"/>
</dbReference>
<reference evidence="3" key="2">
    <citation type="submission" date="2018-04" db="EMBL/GenBank/DDBJ databases">
        <title>OnivRS2 (Oryza nivara Reference Sequence Version 2).</title>
        <authorList>
            <person name="Zhang J."/>
            <person name="Kudrna D."/>
            <person name="Lee S."/>
            <person name="Talag J."/>
            <person name="Rajasekar S."/>
            <person name="Welchert J."/>
            <person name="Hsing Y.-I."/>
            <person name="Wing R.A."/>
        </authorList>
    </citation>
    <scope>NUCLEOTIDE SEQUENCE [LARGE SCALE GENOMIC DNA]</scope>
    <source>
        <strain evidence="3">SL10</strain>
    </source>
</reference>
<dbReference type="InterPro" id="IPR044704">
    <property type="entry name" value="UGlyAH_cupin_N"/>
</dbReference>
<proteinExistence type="predicted"/>
<evidence type="ECO:0000313" key="3">
    <source>
        <dbReference type="EnsemblPlants" id="ONIVA07G13540.1"/>
    </source>
</evidence>
<dbReference type="HOGENOM" id="CLU_056083_1_0_1"/>
<name>A0A0E0I122_ORYNI</name>
<feature type="compositionally biased region" description="Basic and acidic residues" evidence="1">
    <location>
        <begin position="1"/>
        <end position="11"/>
    </location>
</feature>
<dbReference type="PANTHER" id="PTHR34571:SF1">
    <property type="entry name" value="(S)-UREIDOGLYCINE AMINOHYDROLASE"/>
    <property type="match status" value="1"/>
</dbReference>
<dbReference type="CDD" id="cd02211">
    <property type="entry name" value="cupin_UGlyAH_N"/>
    <property type="match status" value="1"/>
</dbReference>
<feature type="region of interest" description="Disordered" evidence="1">
    <location>
        <begin position="1"/>
        <end position="78"/>
    </location>
</feature>
<dbReference type="GO" id="GO:0006145">
    <property type="term" value="P:purine nucleobase catabolic process"/>
    <property type="evidence" value="ECO:0007669"/>
    <property type="project" value="EnsemblPlants"/>
</dbReference>
<organism evidence="3">
    <name type="scientific">Oryza nivara</name>
    <name type="common">Indian wild rice</name>
    <name type="synonym">Oryza sativa f. spontanea</name>
    <dbReference type="NCBI Taxonomy" id="4536"/>
    <lineage>
        <taxon>Eukaryota</taxon>
        <taxon>Viridiplantae</taxon>
        <taxon>Streptophyta</taxon>
        <taxon>Embryophyta</taxon>
        <taxon>Tracheophyta</taxon>
        <taxon>Spermatophyta</taxon>
        <taxon>Magnoliopsida</taxon>
        <taxon>Liliopsida</taxon>
        <taxon>Poales</taxon>
        <taxon>Poaceae</taxon>
        <taxon>BOP clade</taxon>
        <taxon>Oryzoideae</taxon>
        <taxon>Oryzeae</taxon>
        <taxon>Oryzinae</taxon>
        <taxon>Oryza</taxon>
    </lineage>
</organism>
<evidence type="ECO:0000313" key="4">
    <source>
        <dbReference type="Proteomes" id="UP000006591"/>
    </source>
</evidence>
<accession>A0A0E0I122</accession>
<dbReference type="PANTHER" id="PTHR34571">
    <property type="entry name" value="(S)-UREIDOGLYCINE AMINOHYDROLASE"/>
    <property type="match status" value="1"/>
</dbReference>
<dbReference type="OMA" id="PPLYWKV"/>
<dbReference type="STRING" id="4536.A0A0E0I122"/>
<dbReference type="GO" id="GO:0010136">
    <property type="term" value="P:ureide catabolic process"/>
    <property type="evidence" value="ECO:0007669"/>
    <property type="project" value="EnsemblPlants"/>
</dbReference>
<dbReference type="InterPro" id="IPR014710">
    <property type="entry name" value="RmlC-like_jellyroll"/>
</dbReference>
<feature type="compositionally biased region" description="Basic residues" evidence="1">
    <location>
        <begin position="58"/>
        <end position="69"/>
    </location>
</feature>
<keyword evidence="2" id="KW-1133">Transmembrane helix</keyword>
<dbReference type="SUPFAM" id="SSF51182">
    <property type="entry name" value="RmlC-like cupins"/>
    <property type="match status" value="1"/>
</dbReference>
<dbReference type="eggNOG" id="ENOG502QS1M">
    <property type="taxonomic scope" value="Eukaryota"/>
</dbReference>
<dbReference type="GO" id="GO:0000256">
    <property type="term" value="P:allantoin catabolic process"/>
    <property type="evidence" value="ECO:0007669"/>
    <property type="project" value="EnsemblPlants"/>
</dbReference>
<protein>
    <submittedName>
        <fullName evidence="3">Uncharacterized protein</fullName>
    </submittedName>
</protein>
<evidence type="ECO:0000256" key="1">
    <source>
        <dbReference type="SAM" id="MobiDB-lite"/>
    </source>
</evidence>
<dbReference type="AlphaFoldDB" id="A0A0E0I122"/>
<dbReference type="InterPro" id="IPR044697">
    <property type="entry name" value="UGlyAH_cupin_C"/>
</dbReference>
<keyword evidence="4" id="KW-1185">Reference proteome</keyword>
<evidence type="ECO:0000256" key="2">
    <source>
        <dbReference type="SAM" id="Phobius"/>
    </source>
</evidence>
<sequence>MINREWREQRWRGSRAGGQWHPSHQVGPTYQPPSTSVPPPPPRIHSTLSLLSPATAPPKKKKKPRHREHAARLLPPPAPGEKMMLPRLLLLVVASALPLASVAAGAVGVGEGFCSAEPSAASGGCSGVRPPLYWKATNPTLAPAHLQDLPGFTRSVYKRDHALITPESHVFSPLPDWINTLGAYLISPAIGAHFTMYLAKMHDGSKSALPPKGVERLIFVLQGSILLSEESGNTHTLLVDSYAYLPANMKHSVISDEVTTLVIFERRYTTIEGYHPDLIVGSTDKQPLLETPGEVFELRKLLPTSLPYDFNIHIMDFQPGEYLNVKEVHYNQHGLLLLEGQGIYRLGDSWYPVQSGDTIWMAPFVPQWLVSVNIVFIIHGIGFCRQLITVALLFQSIKYVATCRTSMFGYLKMPFKNGNELL</sequence>
<reference evidence="3" key="1">
    <citation type="submission" date="2015-04" db="UniProtKB">
        <authorList>
            <consortium name="EnsemblPlants"/>
        </authorList>
    </citation>
    <scope>IDENTIFICATION</scope>
    <source>
        <strain evidence="3">SL10</strain>
    </source>
</reference>
<dbReference type="Gramene" id="ONIVA07G13540.1">
    <property type="protein sequence ID" value="ONIVA07G13540.1"/>
    <property type="gene ID" value="ONIVA07G13540"/>
</dbReference>
<dbReference type="NCBIfam" id="TIGR03214">
    <property type="entry name" value="ura-cupin"/>
    <property type="match status" value="1"/>
</dbReference>
<dbReference type="CDD" id="cd02212">
    <property type="entry name" value="cupin_UGlyAH_C"/>
    <property type="match status" value="1"/>
</dbReference>
<dbReference type="GO" id="GO:0071522">
    <property type="term" value="F:ureidoglycine aminohydrolase activity"/>
    <property type="evidence" value="ECO:0007669"/>
    <property type="project" value="EnsemblPlants"/>
</dbReference>
<feature type="transmembrane region" description="Helical" evidence="2">
    <location>
        <begin position="88"/>
        <end position="109"/>
    </location>
</feature>
<dbReference type="EnsemblPlants" id="ONIVA07G13540.1">
    <property type="protein sequence ID" value="ONIVA07G13540.1"/>
    <property type="gene ID" value="ONIVA07G13540"/>
</dbReference>
<dbReference type="Gene3D" id="2.60.120.10">
    <property type="entry name" value="Jelly Rolls"/>
    <property type="match status" value="1"/>
</dbReference>
<keyword evidence="2" id="KW-0812">Transmembrane</keyword>